<reference evidence="1 2" key="1">
    <citation type="submission" date="2023-10" db="EMBL/GenBank/DDBJ databases">
        <title>Noviherbaspirillum sp. CPCC 100848 genome assembly.</title>
        <authorList>
            <person name="Li X.Y."/>
            <person name="Fang X.M."/>
        </authorList>
    </citation>
    <scope>NUCLEOTIDE SEQUENCE [LARGE SCALE GENOMIC DNA]</scope>
    <source>
        <strain evidence="1 2">CPCC 100848</strain>
    </source>
</reference>
<dbReference type="CDD" id="cd02208">
    <property type="entry name" value="cupin_RmlC-like"/>
    <property type="match status" value="1"/>
</dbReference>
<sequence>MSSARDIASTFLHVGESGKIDEIPVSESFWSDLANNAFPQLEQGRLMSAFTFSEPWSAWERHPAGEELVLLISGAATLVLEEAGVERAVSLSAPGAYVLVPRNVWHTARTSEPTTMVFLTPGAGTEHKPVAR</sequence>
<evidence type="ECO:0000313" key="1">
    <source>
        <dbReference type="EMBL" id="MEC4719898.1"/>
    </source>
</evidence>
<evidence type="ECO:0000313" key="2">
    <source>
        <dbReference type="Proteomes" id="UP001352263"/>
    </source>
</evidence>
<dbReference type="EMBL" id="JAWIIV010000008">
    <property type="protein sequence ID" value="MEC4719898.1"/>
    <property type="molecule type" value="Genomic_DNA"/>
</dbReference>
<keyword evidence="2" id="KW-1185">Reference proteome</keyword>
<protein>
    <submittedName>
        <fullName evidence="1">Cupin domain-containing protein</fullName>
    </submittedName>
</protein>
<dbReference type="RefSeq" id="WP_326506607.1">
    <property type="nucleotide sequence ID" value="NZ_JAWIIV010000008.1"/>
</dbReference>
<comment type="caution">
    <text evidence="1">The sequence shown here is derived from an EMBL/GenBank/DDBJ whole genome shotgun (WGS) entry which is preliminary data.</text>
</comment>
<accession>A0ABU6J8Y0</accession>
<name>A0ABU6J8Y0_9BURK</name>
<dbReference type="Proteomes" id="UP001352263">
    <property type="component" value="Unassembled WGS sequence"/>
</dbReference>
<proteinExistence type="predicted"/>
<dbReference type="SUPFAM" id="SSF51182">
    <property type="entry name" value="RmlC-like cupins"/>
    <property type="match status" value="1"/>
</dbReference>
<gene>
    <name evidence="1" type="ORF">RY831_12110</name>
</gene>
<dbReference type="Gene3D" id="2.60.120.10">
    <property type="entry name" value="Jelly Rolls"/>
    <property type="match status" value="1"/>
</dbReference>
<organism evidence="1 2">
    <name type="scientific">Noviherbaspirillum album</name>
    <dbReference type="NCBI Taxonomy" id="3080276"/>
    <lineage>
        <taxon>Bacteria</taxon>
        <taxon>Pseudomonadati</taxon>
        <taxon>Pseudomonadota</taxon>
        <taxon>Betaproteobacteria</taxon>
        <taxon>Burkholderiales</taxon>
        <taxon>Oxalobacteraceae</taxon>
        <taxon>Noviherbaspirillum</taxon>
    </lineage>
</organism>
<dbReference type="InterPro" id="IPR014710">
    <property type="entry name" value="RmlC-like_jellyroll"/>
</dbReference>
<dbReference type="InterPro" id="IPR011051">
    <property type="entry name" value="RmlC_Cupin_sf"/>
</dbReference>